<sequence length="168" mass="18761">AMSAAEPPGRGMLFAETQLRRHGWRRGQGLGRREDGIAEAIRVKVKCDTAGVGHDAAEPFTFHWWDHVFNQAAANIAVEAGQVGGRKRRRRKRRTRKSRTKRSQLKQMYLSKRRMSETWGTALQRRGRRRRGRGSQSEKCLGCHTVQLPVPPGCKGPDPGAGGCHGVL</sequence>
<dbReference type="GO" id="GO:0005730">
    <property type="term" value="C:nucleolus"/>
    <property type="evidence" value="ECO:0007669"/>
    <property type="project" value="TreeGrafter"/>
</dbReference>
<feature type="compositionally biased region" description="Basic residues" evidence="2">
    <location>
        <begin position="85"/>
        <end position="104"/>
    </location>
</feature>
<dbReference type="HOGENOM" id="CLU_047130_2_1_1"/>
<evidence type="ECO:0000259" key="3">
    <source>
        <dbReference type="PROSITE" id="PS50174"/>
    </source>
</evidence>
<dbReference type="STRING" id="59729.ENSTGUP00000003742"/>
<name>H0YZK8_TAEGU</name>
<dbReference type="GeneTree" id="ENSGT00390000008765"/>
<dbReference type="PANTHER" id="PTHR23149:SF9">
    <property type="entry name" value="G PATCH DOMAIN-CONTAINING PROTEIN 4"/>
    <property type="match status" value="1"/>
</dbReference>
<dbReference type="Proteomes" id="UP000007754">
    <property type="component" value="Chromosome 25"/>
</dbReference>
<evidence type="ECO:0000256" key="1">
    <source>
        <dbReference type="ARBA" id="ARBA00040365"/>
    </source>
</evidence>
<dbReference type="Ensembl" id="ENSTGUT00000003784.2">
    <property type="protein sequence ID" value="ENSTGUP00000003742.2"/>
    <property type="gene ID" value="ENSTGUG00000003636.2"/>
</dbReference>
<dbReference type="SMART" id="SM00443">
    <property type="entry name" value="G_patch"/>
    <property type="match status" value="1"/>
</dbReference>
<dbReference type="PANTHER" id="PTHR23149">
    <property type="entry name" value="G PATCH DOMAIN CONTAINING PROTEIN"/>
    <property type="match status" value="1"/>
</dbReference>
<organism evidence="4 5">
    <name type="scientific">Taeniopygia guttata</name>
    <name type="common">Zebra finch</name>
    <name type="synonym">Poephila guttata</name>
    <dbReference type="NCBI Taxonomy" id="59729"/>
    <lineage>
        <taxon>Eukaryota</taxon>
        <taxon>Metazoa</taxon>
        <taxon>Chordata</taxon>
        <taxon>Craniata</taxon>
        <taxon>Vertebrata</taxon>
        <taxon>Euteleostomi</taxon>
        <taxon>Archelosauria</taxon>
        <taxon>Archosauria</taxon>
        <taxon>Dinosauria</taxon>
        <taxon>Saurischia</taxon>
        <taxon>Theropoda</taxon>
        <taxon>Coelurosauria</taxon>
        <taxon>Aves</taxon>
        <taxon>Neognathae</taxon>
        <taxon>Neoaves</taxon>
        <taxon>Telluraves</taxon>
        <taxon>Australaves</taxon>
        <taxon>Passeriformes</taxon>
        <taxon>Passeroidea</taxon>
        <taxon>Estrildidae</taxon>
        <taxon>Estrildinae</taxon>
        <taxon>Taeniopygia</taxon>
    </lineage>
</organism>
<dbReference type="Pfam" id="PF01585">
    <property type="entry name" value="G-patch"/>
    <property type="match status" value="1"/>
</dbReference>
<reference evidence="4" key="3">
    <citation type="submission" date="2025-09" db="UniProtKB">
        <authorList>
            <consortium name="Ensembl"/>
        </authorList>
    </citation>
    <scope>IDENTIFICATION</scope>
</reference>
<feature type="region of interest" description="Disordered" evidence="2">
    <location>
        <begin position="82"/>
        <end position="105"/>
    </location>
</feature>
<dbReference type="InParanoid" id="H0YZK8"/>
<reference evidence="4 5" key="1">
    <citation type="journal article" date="2010" name="Nature">
        <title>The genome of a songbird.</title>
        <authorList>
            <person name="Warren W.C."/>
            <person name="Clayton D.F."/>
            <person name="Ellegren H."/>
            <person name="Arnold A.P."/>
            <person name="Hillier L.W."/>
            <person name="Kunstner A."/>
            <person name="Searle S."/>
            <person name="White S."/>
            <person name="Vilella A.J."/>
            <person name="Fairley S."/>
            <person name="Heger A."/>
            <person name="Kong L."/>
            <person name="Ponting C.P."/>
            <person name="Jarvis E.D."/>
            <person name="Mello C.V."/>
            <person name="Minx P."/>
            <person name="Lovell P."/>
            <person name="Velho T.A."/>
            <person name="Ferris M."/>
            <person name="Balakrishnan C.N."/>
            <person name="Sinha S."/>
            <person name="Blatti C."/>
            <person name="London S.E."/>
            <person name="Li Y."/>
            <person name="Lin Y.C."/>
            <person name="George J."/>
            <person name="Sweedler J."/>
            <person name="Southey B."/>
            <person name="Gunaratne P."/>
            <person name="Watson M."/>
            <person name="Nam K."/>
            <person name="Backstrom N."/>
            <person name="Smeds L."/>
            <person name="Nabholz B."/>
            <person name="Itoh Y."/>
            <person name="Whitney O."/>
            <person name="Pfenning A.R."/>
            <person name="Howard J."/>
            <person name="Volker M."/>
            <person name="Skinner B.M."/>
            <person name="Griffin D.K."/>
            <person name="Ye L."/>
            <person name="McLaren W.M."/>
            <person name="Flicek P."/>
            <person name="Quesada V."/>
            <person name="Velasco G."/>
            <person name="Lopez-Otin C."/>
            <person name="Puente X.S."/>
            <person name="Olender T."/>
            <person name="Lancet D."/>
            <person name="Smit A.F."/>
            <person name="Hubley R."/>
            <person name="Konkel M.K."/>
            <person name="Walker J.A."/>
            <person name="Batzer M.A."/>
            <person name="Gu W."/>
            <person name="Pollock D.D."/>
            <person name="Chen L."/>
            <person name="Cheng Z."/>
            <person name="Eichler E.E."/>
            <person name="Stapley J."/>
            <person name="Slate J."/>
            <person name="Ekblom R."/>
            <person name="Birkhead T."/>
            <person name="Burke T."/>
            <person name="Burt D."/>
            <person name="Scharff C."/>
            <person name="Adam I."/>
            <person name="Richard H."/>
            <person name="Sultan M."/>
            <person name="Soldatov A."/>
            <person name="Lehrach H."/>
            <person name="Edwards S.V."/>
            <person name="Yang S.P."/>
            <person name="Li X."/>
            <person name="Graves T."/>
            <person name="Fulton L."/>
            <person name="Nelson J."/>
            <person name="Chinwalla A."/>
            <person name="Hou S."/>
            <person name="Mardis E.R."/>
            <person name="Wilson R.K."/>
        </authorList>
    </citation>
    <scope>NUCLEOTIDE SEQUENCE [LARGE SCALE GENOMIC DNA]</scope>
</reference>
<dbReference type="OMA" id="NDHRTHK"/>
<dbReference type="AlphaFoldDB" id="H0YZK8"/>
<evidence type="ECO:0000313" key="4">
    <source>
        <dbReference type="Ensembl" id="ENSTGUP00000003742.2"/>
    </source>
</evidence>
<protein>
    <recommendedName>
        <fullName evidence="1">G patch domain-containing protein 4</fullName>
    </recommendedName>
</protein>
<evidence type="ECO:0000313" key="5">
    <source>
        <dbReference type="Proteomes" id="UP000007754"/>
    </source>
</evidence>
<dbReference type="PROSITE" id="PS50174">
    <property type="entry name" value="G_PATCH"/>
    <property type="match status" value="1"/>
</dbReference>
<proteinExistence type="predicted"/>
<keyword evidence="5" id="KW-1185">Reference proteome</keyword>
<dbReference type="InterPro" id="IPR050656">
    <property type="entry name" value="PINX1"/>
</dbReference>
<dbReference type="InterPro" id="IPR000467">
    <property type="entry name" value="G_patch_dom"/>
</dbReference>
<feature type="region of interest" description="Disordered" evidence="2">
    <location>
        <begin position="117"/>
        <end position="138"/>
    </location>
</feature>
<feature type="domain" description="G-patch" evidence="3">
    <location>
        <begin position="19"/>
        <end position="57"/>
    </location>
</feature>
<evidence type="ECO:0000256" key="2">
    <source>
        <dbReference type="SAM" id="MobiDB-lite"/>
    </source>
</evidence>
<accession>H0YZK8</accession>
<dbReference type="GO" id="GO:0003676">
    <property type="term" value="F:nucleic acid binding"/>
    <property type="evidence" value="ECO:0007669"/>
    <property type="project" value="InterPro"/>
</dbReference>
<reference evidence="4" key="2">
    <citation type="submission" date="2025-08" db="UniProtKB">
        <authorList>
            <consortium name="Ensembl"/>
        </authorList>
    </citation>
    <scope>IDENTIFICATION</scope>
</reference>